<dbReference type="OrthoDB" id="9812260at2"/>
<sequence length="557" mass="60141">METEAPFAIIASGDERSGPAGQPAAFVSEPGLARHFIALGAVVIALWLGGCWLAAGEYVAWRASESLTHAERDLRQSTEDMTQGIQRTLAVFHGIPAALGRDRAVVEALKRFGDRPDLRSLPRERRQAVLSSDPRLAELNRSLAGSVADLAALSVIWLINPAGDAIAASNDGKAESFIGTNYRDRTYFTEAMAGRFGNQFALGRRTNIPGLFFSAPVRDGDRILGVMTIKIDLPYLSSWVNQANAFLSDNYGVVILAQDKDLEMRTLPGAAVGGLSPAERTGRYKRSEFTELPLVPWGSTAHPALHRWGSDGVPYLRLSTILPEDDLALTILAPVPRVATIAADRLGLFGLSGALGTLVIILAGGAAYHWLDRERSRRNRAARERMEYLATHDVLTGLFSRSVVDQFIAHGIAGARRSGRGLAVLFIDLDQFKEVNDSLGHEVGDLVLKEAARRLRHAVRGADVVIRQGGDEFIVLLFDLPQPSDAGNVAEKILAVLGEPYTITDPPVRLSASIGIAAFPEHGETPSMLLRHADMAMYRAKAGGRAGYRLYGAAADA</sequence>
<dbReference type="PANTHER" id="PTHR46663">
    <property type="entry name" value="DIGUANYLATE CYCLASE DGCT-RELATED"/>
    <property type="match status" value="1"/>
</dbReference>
<feature type="transmembrane region" description="Helical" evidence="1">
    <location>
        <begin position="36"/>
        <end position="55"/>
    </location>
</feature>
<dbReference type="CDD" id="cd12914">
    <property type="entry name" value="PDC1_DGC_like"/>
    <property type="match status" value="1"/>
</dbReference>
<accession>M3ABV6</accession>
<dbReference type="InterPro" id="IPR000160">
    <property type="entry name" value="GGDEF_dom"/>
</dbReference>
<keyword evidence="1" id="KW-1133">Transmembrane helix</keyword>
<dbReference type="CDD" id="cd01949">
    <property type="entry name" value="GGDEF"/>
    <property type="match status" value="1"/>
</dbReference>
<dbReference type="Pfam" id="PF00990">
    <property type="entry name" value="GGDEF"/>
    <property type="match status" value="1"/>
</dbReference>
<evidence type="ECO:0000313" key="3">
    <source>
        <dbReference type="EMBL" id="EME70268.1"/>
    </source>
</evidence>
<dbReference type="eggNOG" id="COG2199">
    <property type="taxonomic scope" value="Bacteria"/>
</dbReference>
<dbReference type="InterPro" id="IPR029787">
    <property type="entry name" value="Nucleotide_cyclase"/>
</dbReference>
<dbReference type="InterPro" id="IPR029151">
    <property type="entry name" value="Sensor-like_sf"/>
</dbReference>
<dbReference type="InterPro" id="IPR043128">
    <property type="entry name" value="Rev_trsase/Diguanyl_cyclase"/>
</dbReference>
<organism evidence="3 4">
    <name type="scientific">Paramagnetospirillum caucaseum</name>
    <dbReference type="NCBI Taxonomy" id="1244869"/>
    <lineage>
        <taxon>Bacteria</taxon>
        <taxon>Pseudomonadati</taxon>
        <taxon>Pseudomonadota</taxon>
        <taxon>Alphaproteobacteria</taxon>
        <taxon>Rhodospirillales</taxon>
        <taxon>Magnetospirillaceae</taxon>
        <taxon>Paramagnetospirillum</taxon>
    </lineage>
</organism>
<dbReference type="SMART" id="SM00267">
    <property type="entry name" value="GGDEF"/>
    <property type="match status" value="1"/>
</dbReference>
<keyword evidence="1" id="KW-0472">Membrane</keyword>
<feature type="transmembrane region" description="Helical" evidence="1">
    <location>
        <begin position="346"/>
        <end position="371"/>
    </location>
</feature>
<evidence type="ECO:0000256" key="1">
    <source>
        <dbReference type="SAM" id="Phobius"/>
    </source>
</evidence>
<dbReference type="PROSITE" id="PS50887">
    <property type="entry name" value="GGDEF"/>
    <property type="match status" value="1"/>
</dbReference>
<evidence type="ECO:0000313" key="4">
    <source>
        <dbReference type="Proteomes" id="UP000011744"/>
    </source>
</evidence>
<proteinExistence type="predicted"/>
<dbReference type="FunFam" id="3.30.70.270:FF:000001">
    <property type="entry name" value="Diguanylate cyclase domain protein"/>
    <property type="match status" value="1"/>
</dbReference>
<comment type="caution">
    <text evidence="3">The sequence shown here is derived from an EMBL/GenBank/DDBJ whole genome shotgun (WGS) entry which is preliminary data.</text>
</comment>
<dbReference type="RefSeq" id="WP_008616770.1">
    <property type="nucleotide sequence ID" value="NZ_AONQ01000020.1"/>
</dbReference>
<dbReference type="EMBL" id="AONQ01000020">
    <property type="protein sequence ID" value="EME70268.1"/>
    <property type="molecule type" value="Genomic_DNA"/>
</dbReference>
<dbReference type="Gene3D" id="3.30.70.270">
    <property type="match status" value="1"/>
</dbReference>
<dbReference type="InterPro" id="IPR052163">
    <property type="entry name" value="DGC-Regulatory_Protein"/>
</dbReference>
<dbReference type="PANTHER" id="PTHR46663:SF3">
    <property type="entry name" value="SLL0267 PROTEIN"/>
    <property type="match status" value="1"/>
</dbReference>
<name>M3ABV6_9PROT</name>
<dbReference type="Proteomes" id="UP000011744">
    <property type="component" value="Unassembled WGS sequence"/>
</dbReference>
<dbReference type="PATRIC" id="fig|1244869.3.peg.1905"/>
<keyword evidence="1" id="KW-0812">Transmembrane</keyword>
<protein>
    <submittedName>
        <fullName evidence="3">C4-dicarboxylate transport sensor protein dctB</fullName>
    </submittedName>
</protein>
<dbReference type="AlphaFoldDB" id="M3ABV6"/>
<dbReference type="NCBIfam" id="TIGR00254">
    <property type="entry name" value="GGDEF"/>
    <property type="match status" value="1"/>
</dbReference>
<dbReference type="SUPFAM" id="SSF55073">
    <property type="entry name" value="Nucleotide cyclase"/>
    <property type="match status" value="1"/>
</dbReference>
<evidence type="ECO:0000259" key="2">
    <source>
        <dbReference type="PROSITE" id="PS50887"/>
    </source>
</evidence>
<dbReference type="Gene3D" id="3.30.450.20">
    <property type="entry name" value="PAS domain"/>
    <property type="match status" value="2"/>
</dbReference>
<dbReference type="STRING" id="1244869.H261_09422"/>
<dbReference type="eggNOG" id="COG4191">
    <property type="taxonomic scope" value="Bacteria"/>
</dbReference>
<feature type="domain" description="GGDEF" evidence="2">
    <location>
        <begin position="420"/>
        <end position="553"/>
    </location>
</feature>
<gene>
    <name evidence="3" type="ORF">H261_09422</name>
</gene>
<dbReference type="SUPFAM" id="SSF103190">
    <property type="entry name" value="Sensory domain-like"/>
    <property type="match status" value="1"/>
</dbReference>
<keyword evidence="4" id="KW-1185">Reference proteome</keyword>
<dbReference type="GO" id="GO:0003824">
    <property type="term" value="F:catalytic activity"/>
    <property type="evidence" value="ECO:0007669"/>
    <property type="project" value="UniProtKB-ARBA"/>
</dbReference>
<reference evidence="3 4" key="1">
    <citation type="journal article" date="2014" name="Genome Announc.">
        <title>Draft Genome Sequence of Magnetospirillum sp. Strain SO-1, a Freshwater Magnetotactic Bacterium Isolated from the Ol'khovka River, Russia.</title>
        <authorList>
            <person name="Grouzdev D.S."/>
            <person name="Dziuba M.V."/>
            <person name="Sukhacheva M.S."/>
            <person name="Mardanov A.V."/>
            <person name="Beletskiy A.V."/>
            <person name="Kuznetsov B.B."/>
            <person name="Skryabin K.G."/>
        </authorList>
    </citation>
    <scope>NUCLEOTIDE SEQUENCE [LARGE SCALE GENOMIC DNA]</scope>
    <source>
        <strain evidence="3 4">SO-1</strain>
    </source>
</reference>